<keyword evidence="2" id="KW-1185">Reference proteome</keyword>
<evidence type="ECO:0000313" key="1">
    <source>
        <dbReference type="EMBL" id="ESL03010.1"/>
    </source>
</evidence>
<protein>
    <recommendedName>
        <fullName evidence="3">Transposase</fullName>
    </recommendedName>
</protein>
<organism evidence="1 2">
    <name type="scientific">Catonella morbi ATCC 51271</name>
    <dbReference type="NCBI Taxonomy" id="592026"/>
    <lineage>
        <taxon>Bacteria</taxon>
        <taxon>Bacillati</taxon>
        <taxon>Bacillota</taxon>
        <taxon>Clostridia</taxon>
        <taxon>Lachnospirales</taxon>
        <taxon>Lachnospiraceae</taxon>
        <taxon>Catonella</taxon>
    </lineage>
</organism>
<dbReference type="STRING" id="592026.GCWU0000282_001883"/>
<sequence>MCEIMEIVKEDGRIEGRTEGRAEGEINKAKKIAGDMKKKGLELSLISELTGLTEDEILSL</sequence>
<accession>V2Z7V1</accession>
<dbReference type="HOGENOM" id="CLU_059548_9_4_9"/>
<evidence type="ECO:0008006" key="3">
    <source>
        <dbReference type="Google" id="ProtNLM"/>
    </source>
</evidence>
<gene>
    <name evidence="1" type="ORF">GCWU0000282_001883</name>
</gene>
<dbReference type="RefSeq" id="WP_023354752.1">
    <property type="nucleotide sequence ID" value="NZ_KI535368.1"/>
</dbReference>
<evidence type="ECO:0000313" key="2">
    <source>
        <dbReference type="Proteomes" id="UP000018227"/>
    </source>
</evidence>
<reference evidence="1 2" key="1">
    <citation type="submission" date="2013-06" db="EMBL/GenBank/DDBJ databases">
        <authorList>
            <person name="Weinstock G."/>
            <person name="Sodergren E."/>
            <person name="Clifton S."/>
            <person name="Fulton L."/>
            <person name="Fulton B."/>
            <person name="Courtney L."/>
            <person name="Fronick C."/>
            <person name="Harrison M."/>
            <person name="Strong C."/>
            <person name="Farmer C."/>
            <person name="Delahaunty K."/>
            <person name="Markovic C."/>
            <person name="Hall O."/>
            <person name="Minx P."/>
            <person name="Tomlinson C."/>
            <person name="Mitreva M."/>
            <person name="Nelson J."/>
            <person name="Hou S."/>
            <person name="Wollam A."/>
            <person name="Pepin K.H."/>
            <person name="Johnson M."/>
            <person name="Bhonagiri V."/>
            <person name="Nash W.E."/>
            <person name="Warren W."/>
            <person name="Chinwalla A."/>
            <person name="Mardis E.R."/>
            <person name="Wilson R.K."/>
        </authorList>
    </citation>
    <scope>NUCLEOTIDE SEQUENCE [LARGE SCALE GENOMIC DNA]</scope>
    <source>
        <strain evidence="1 2">ATCC 51271</strain>
    </source>
</reference>
<name>V2Z7V1_9FIRM</name>
<dbReference type="Proteomes" id="UP000018227">
    <property type="component" value="Unassembled WGS sequence"/>
</dbReference>
<dbReference type="AlphaFoldDB" id="V2Z7V1"/>
<dbReference type="EMBL" id="ACIL03000013">
    <property type="protein sequence ID" value="ESL03010.1"/>
    <property type="molecule type" value="Genomic_DNA"/>
</dbReference>
<proteinExistence type="predicted"/>
<comment type="caution">
    <text evidence="1">The sequence shown here is derived from an EMBL/GenBank/DDBJ whole genome shotgun (WGS) entry which is preliminary data.</text>
</comment>